<evidence type="ECO:0000313" key="3">
    <source>
        <dbReference type="EMBL" id="AZR73211.1"/>
    </source>
</evidence>
<evidence type="ECO:0000256" key="2">
    <source>
        <dbReference type="SAM" id="Phobius"/>
    </source>
</evidence>
<organism evidence="3 4">
    <name type="scientific">Anoxybacter fermentans</name>
    <dbReference type="NCBI Taxonomy" id="1323375"/>
    <lineage>
        <taxon>Bacteria</taxon>
        <taxon>Bacillati</taxon>
        <taxon>Bacillota</taxon>
        <taxon>Clostridia</taxon>
        <taxon>Halanaerobiales</taxon>
        <taxon>Anoxybacter</taxon>
    </lineage>
</organism>
<keyword evidence="4" id="KW-1185">Reference proteome</keyword>
<reference evidence="3 4" key="1">
    <citation type="submission" date="2016-07" db="EMBL/GenBank/DDBJ databases">
        <title>Genome and transcriptome analysis of iron-reducing fermentative bacteria Anoxybacter fermentans.</title>
        <authorList>
            <person name="Zeng X."/>
            <person name="Shao Z."/>
        </authorList>
    </citation>
    <scope>NUCLEOTIDE SEQUENCE [LARGE SCALE GENOMIC DNA]</scope>
    <source>
        <strain evidence="3 4">DY22613</strain>
    </source>
</reference>
<gene>
    <name evidence="3" type="ORF">BBF96_07325</name>
</gene>
<protein>
    <submittedName>
        <fullName evidence="3">Uncharacterized protein</fullName>
    </submittedName>
</protein>
<evidence type="ECO:0000313" key="4">
    <source>
        <dbReference type="Proteomes" id="UP000267250"/>
    </source>
</evidence>
<evidence type="ECO:0000256" key="1">
    <source>
        <dbReference type="SAM" id="Coils"/>
    </source>
</evidence>
<accession>A0A3Q9HQE2</accession>
<keyword evidence="2" id="KW-0812">Transmembrane</keyword>
<keyword evidence="2" id="KW-1133">Transmembrane helix</keyword>
<keyword evidence="2" id="KW-0472">Membrane</keyword>
<keyword evidence="1" id="KW-0175">Coiled coil</keyword>
<dbReference type="Proteomes" id="UP000267250">
    <property type="component" value="Chromosome"/>
</dbReference>
<feature type="coiled-coil region" evidence="1">
    <location>
        <begin position="74"/>
        <end position="104"/>
    </location>
</feature>
<proteinExistence type="predicted"/>
<feature type="transmembrane region" description="Helical" evidence="2">
    <location>
        <begin position="16"/>
        <end position="32"/>
    </location>
</feature>
<sequence length="138" mass="17300">MYLIEKIPELLFNQEYSFVWGIMSILLGYLIYQQHQMSKVMDERWIELKNWFKENKYRYSEIEEELKYLRQMIKEDMYSSLRQMERELQQLDDLNRIIEETKVDQRGWFESLRDDFNQFRSEFRDILKFVLNGRKNNN</sequence>
<dbReference type="KEGG" id="aft:BBF96_07325"/>
<name>A0A3Q9HQE2_9FIRM</name>
<dbReference type="AlphaFoldDB" id="A0A3Q9HQE2"/>
<dbReference type="RefSeq" id="WP_127016545.1">
    <property type="nucleotide sequence ID" value="NZ_CP016379.1"/>
</dbReference>
<dbReference type="EMBL" id="CP016379">
    <property type="protein sequence ID" value="AZR73211.1"/>
    <property type="molecule type" value="Genomic_DNA"/>
</dbReference>